<proteinExistence type="predicted"/>
<dbReference type="RefSeq" id="WP_067150072.1">
    <property type="nucleotide sequence ID" value="NZ_CP014864.1"/>
</dbReference>
<dbReference type="EMBL" id="CP014864">
    <property type="protein sequence ID" value="AMX01269.1"/>
    <property type="molecule type" value="Genomic_DNA"/>
</dbReference>
<dbReference type="GeneID" id="76606537"/>
<sequence>MKVIYLIPLILFIAEIASANELVISYAPSATVKDYIYESDKNGSSYSRLSLDSGAGKGVRWIPRSKLYYIDFSVLESESGGQGENHRSYKSVSAGARFIQDFIINEDVNAYLGCTTGVGAAEFSTERNKIRSFAEASFKGGIVFKDTFTVGPEVKFQFVGTPGETVARVLLFNVNAGLRF</sequence>
<protein>
    <recommendedName>
        <fullName evidence="3">Outer membrane protein beta-barrel domain-containing protein</fullName>
    </recommendedName>
</protein>
<keyword evidence="2" id="KW-1185">Reference proteome</keyword>
<evidence type="ECO:0000313" key="1">
    <source>
        <dbReference type="EMBL" id="AMX01269.1"/>
    </source>
</evidence>
<reference evidence="2" key="1">
    <citation type="submission" date="2016-03" db="EMBL/GenBank/DDBJ databases">
        <authorList>
            <person name="Lee Y.-S."/>
            <person name="Choi Y.-L."/>
        </authorList>
    </citation>
    <scope>NUCLEOTIDE SEQUENCE [LARGE SCALE GENOMIC DNA]</scope>
    <source>
        <strain evidence="2">DAU221</strain>
    </source>
</reference>
<dbReference type="KEGG" id="mthd:A3224_00565"/>
<name>A0A143HHS5_MICTH</name>
<dbReference type="OrthoDB" id="5736131at2"/>
<dbReference type="AlphaFoldDB" id="A0A143HHS5"/>
<accession>A0A143HHS5</accession>
<organism evidence="1 2">
    <name type="scientific">Microbulbifer thermotolerans</name>
    <dbReference type="NCBI Taxonomy" id="252514"/>
    <lineage>
        <taxon>Bacteria</taxon>
        <taxon>Pseudomonadati</taxon>
        <taxon>Pseudomonadota</taxon>
        <taxon>Gammaproteobacteria</taxon>
        <taxon>Cellvibrionales</taxon>
        <taxon>Microbulbiferaceae</taxon>
        <taxon>Microbulbifer</taxon>
    </lineage>
</organism>
<dbReference type="Proteomes" id="UP000076077">
    <property type="component" value="Chromosome"/>
</dbReference>
<evidence type="ECO:0000313" key="2">
    <source>
        <dbReference type="Proteomes" id="UP000076077"/>
    </source>
</evidence>
<evidence type="ECO:0008006" key="3">
    <source>
        <dbReference type="Google" id="ProtNLM"/>
    </source>
</evidence>
<gene>
    <name evidence="1" type="ORF">A3224_00565</name>
</gene>